<reference evidence="1" key="2">
    <citation type="journal article" date="2015" name="Data Brief">
        <title>Shoot transcriptome of the giant reed, Arundo donax.</title>
        <authorList>
            <person name="Barrero R.A."/>
            <person name="Guerrero F.D."/>
            <person name="Moolhuijzen P."/>
            <person name="Goolsby J.A."/>
            <person name="Tidwell J."/>
            <person name="Bellgard S.E."/>
            <person name="Bellgard M.I."/>
        </authorList>
    </citation>
    <scope>NUCLEOTIDE SEQUENCE</scope>
    <source>
        <tissue evidence="1">Shoot tissue taken approximately 20 cm above the soil surface</tissue>
    </source>
</reference>
<accession>A0A0A9HBU4</accession>
<organism evidence="1">
    <name type="scientific">Arundo donax</name>
    <name type="common">Giant reed</name>
    <name type="synonym">Donax arundinaceus</name>
    <dbReference type="NCBI Taxonomy" id="35708"/>
    <lineage>
        <taxon>Eukaryota</taxon>
        <taxon>Viridiplantae</taxon>
        <taxon>Streptophyta</taxon>
        <taxon>Embryophyta</taxon>
        <taxon>Tracheophyta</taxon>
        <taxon>Spermatophyta</taxon>
        <taxon>Magnoliopsida</taxon>
        <taxon>Liliopsida</taxon>
        <taxon>Poales</taxon>
        <taxon>Poaceae</taxon>
        <taxon>PACMAD clade</taxon>
        <taxon>Arundinoideae</taxon>
        <taxon>Arundineae</taxon>
        <taxon>Arundo</taxon>
    </lineage>
</organism>
<proteinExistence type="predicted"/>
<dbReference type="EMBL" id="GBRH01163679">
    <property type="protein sequence ID" value="JAE34217.1"/>
    <property type="molecule type" value="Transcribed_RNA"/>
</dbReference>
<reference evidence="1" key="1">
    <citation type="submission" date="2014-09" db="EMBL/GenBank/DDBJ databases">
        <authorList>
            <person name="Magalhaes I.L.F."/>
            <person name="Oliveira U."/>
            <person name="Santos F.R."/>
            <person name="Vidigal T.H.D.A."/>
            <person name="Brescovit A.D."/>
            <person name="Santos A.J."/>
        </authorList>
    </citation>
    <scope>NUCLEOTIDE SEQUENCE</scope>
    <source>
        <tissue evidence="1">Shoot tissue taken approximately 20 cm above the soil surface</tissue>
    </source>
</reference>
<evidence type="ECO:0000313" key="1">
    <source>
        <dbReference type="EMBL" id="JAE34217.1"/>
    </source>
</evidence>
<name>A0A0A9HBU4_ARUDO</name>
<sequence>MIIFCLNLHWGKYATGKAMYYSYFILLDMTLFHSLANGYRCVSPLHAGCLG</sequence>
<protein>
    <submittedName>
        <fullName evidence="1">Uncharacterized protein</fullName>
    </submittedName>
</protein>
<dbReference type="AlphaFoldDB" id="A0A0A9HBU4"/>